<dbReference type="OrthoDB" id="10548730at2759"/>
<dbReference type="Proteomes" id="UP000283090">
    <property type="component" value="Unassembled WGS sequence"/>
</dbReference>
<dbReference type="AlphaFoldDB" id="A0A437AEK3"/>
<dbReference type="RefSeq" id="XP_067495095.1">
    <property type="nucleotide sequence ID" value="XM_067634813.1"/>
</dbReference>
<evidence type="ECO:0000313" key="1">
    <source>
        <dbReference type="EMBL" id="RVD89551.1"/>
    </source>
</evidence>
<keyword evidence="2" id="KW-1185">Reference proteome</keyword>
<evidence type="ECO:0000313" key="2">
    <source>
        <dbReference type="Proteomes" id="UP000283090"/>
    </source>
</evidence>
<gene>
    <name evidence="1" type="ORF">DFL_000554</name>
</gene>
<proteinExistence type="predicted"/>
<sequence>MSGFLDTSHLEDLRISLCENTTVFLSSPALKGRLHLDTFIINDRCGSLTTINELFTTLKPGLRFLAYQVGVTPNTESAPRFVKPYDGSEFPFDCDVISRNRDILKYLSHRDLRRLSLQVSLHIPKVFFTHETTESSELDPFMASMPRLSS</sequence>
<protein>
    <submittedName>
        <fullName evidence="1">Uncharacterized protein</fullName>
    </submittedName>
</protein>
<dbReference type="VEuPathDB" id="FungiDB:DFL_000554"/>
<dbReference type="EMBL" id="SAEB01000001">
    <property type="protein sequence ID" value="RVD89551.1"/>
    <property type="molecule type" value="Genomic_DNA"/>
</dbReference>
<accession>A0A437AEK3</accession>
<organism evidence="1 2">
    <name type="scientific">Arthrobotrys flagrans</name>
    <name type="common">Nematode-trapping fungus</name>
    <name type="synonym">Trichothecium flagrans</name>
    <dbReference type="NCBI Taxonomy" id="97331"/>
    <lineage>
        <taxon>Eukaryota</taxon>
        <taxon>Fungi</taxon>
        <taxon>Dikarya</taxon>
        <taxon>Ascomycota</taxon>
        <taxon>Pezizomycotina</taxon>
        <taxon>Orbiliomycetes</taxon>
        <taxon>Orbiliales</taxon>
        <taxon>Orbiliaceae</taxon>
        <taxon>Arthrobotrys</taxon>
    </lineage>
</organism>
<name>A0A437AEK3_ARTFL</name>
<dbReference type="GeneID" id="93582865"/>
<reference evidence="1 2" key="1">
    <citation type="submission" date="2019-01" db="EMBL/GenBank/DDBJ databases">
        <title>Intercellular communication is required for trap formation in the nematode-trapping fungus Duddingtonia flagrans.</title>
        <authorList>
            <person name="Youssar L."/>
            <person name="Wernet V."/>
            <person name="Hensel N."/>
            <person name="Hildebrandt H.-G."/>
            <person name="Fischer R."/>
        </authorList>
    </citation>
    <scope>NUCLEOTIDE SEQUENCE [LARGE SCALE GENOMIC DNA]</scope>
    <source>
        <strain evidence="1 2">CBS H-5679</strain>
    </source>
</reference>
<comment type="caution">
    <text evidence="1">The sequence shown here is derived from an EMBL/GenBank/DDBJ whole genome shotgun (WGS) entry which is preliminary data.</text>
</comment>